<dbReference type="Proteomes" id="UP000321272">
    <property type="component" value="Chromosome"/>
</dbReference>
<evidence type="ECO:0000313" key="2">
    <source>
        <dbReference type="EMBL" id="QEA40792.1"/>
    </source>
</evidence>
<dbReference type="AlphaFoldDB" id="A0A5B8SUC8"/>
<dbReference type="NCBIfam" id="TIGR03939">
    <property type="entry name" value="PGA_TPR_OMP"/>
    <property type="match status" value="1"/>
</dbReference>
<keyword evidence="3" id="KW-1185">Reference proteome</keyword>
<proteinExistence type="predicted"/>
<evidence type="ECO:0000313" key="3">
    <source>
        <dbReference type="Proteomes" id="UP000321272"/>
    </source>
</evidence>
<dbReference type="SUPFAM" id="SSF48452">
    <property type="entry name" value="TPR-like"/>
    <property type="match status" value="2"/>
</dbReference>
<dbReference type="EMBL" id="CP042382">
    <property type="protein sequence ID" value="QEA40792.1"/>
    <property type="molecule type" value="Genomic_DNA"/>
</dbReference>
<evidence type="ECO:0000259" key="1">
    <source>
        <dbReference type="Pfam" id="PF21197"/>
    </source>
</evidence>
<dbReference type="KEGG" id="paur:FGL86_02765"/>
<feature type="domain" description="PgaA membrane beta barrel" evidence="1">
    <location>
        <begin position="509"/>
        <end position="795"/>
    </location>
</feature>
<sequence length="796" mass="90122">MTAFGMENALAQTGSLDSQREAWVIMAREGQRDRAIEGLSRLYTKTGDQAVLDDLIALLIRAERYAEALNACGNCTAASYSATSLEALGLAARQTGETQQAQTFYRTLTQRQPDNLQGWLGLALVDIEQGAHLAAGYTLQIIKQRFGVSDDWLRTRIELATQRNDLIDELRTREYLVRRNPESVQDIQALYRLAVTIGARNAAKNLLREHPEAFSAIDLQWLSYYDAVDKIRLAENTHQPQRAREALQELDALIDTPNISDDLLKRAQYDKVVALALLRRFAEAETLASRLEARDGELPAYVKRARADALSGLGEPDRAIKLYQALAASGLQENRDLNQPLNASLIYAYADAQRYDDAQALLDEWQQQEQDSRWDFTGVSRIDNPNYGRIRQFQVMLPAWRGDEAEASRRLDGLLEQAPGNASLWQLKGDISRWRGWPRQAEEDYQHAARLTSPTDRHFAEDSVLLSRLERGQWRGTVEAIDKRLREDPPSVMRDSLRRNLKEERAGGLIVTASRGDSEGADVQSSKDWRYEARLEAPRNDAGSRFFARRIGLYGEYEGDDLYAAYTSAGYEFNLYPATLSIEAGNGNQLNDDPLLWSYLTYDFSDHWSAELGVEINSAETPLRALRDGVNADLYRLEASYRRDEAGTGSLGLALMDLDDGNLRRAIQGSWSEQLYHWDRWQVIGELSAGVSRNDTVEASYFNPKRDTSVNGRVETAYSLPLGYRKTFTQTLTLGAGHYWQKNFDNDDTWEIGYGHRWTLAPDLTLEYGVTRQRAVYDGDPEYDNSVNAGLEWRFL</sequence>
<reference evidence="2 3" key="1">
    <citation type="submission" date="2019-06" db="EMBL/GenBank/DDBJ databases">
        <title>Genome analyses of bacteria isolated from kimchi.</title>
        <authorList>
            <person name="Lee S."/>
            <person name="Ahn S."/>
            <person name="Roh S."/>
        </authorList>
    </citation>
    <scope>NUCLEOTIDE SEQUENCE [LARGE SCALE GENOMIC DNA]</scope>
    <source>
        <strain evidence="2 3">CBA4606</strain>
    </source>
</reference>
<dbReference type="InterPro" id="IPR049003">
    <property type="entry name" value="PgaA_barrel"/>
</dbReference>
<dbReference type="GO" id="GO:1901515">
    <property type="term" value="F:poly-beta-1,6-N-acetyl-D-glucosamine transmembrane transporter activity"/>
    <property type="evidence" value="ECO:0007669"/>
    <property type="project" value="InterPro"/>
</dbReference>
<dbReference type="OrthoDB" id="5405060at2"/>
<organism evidence="2 3">
    <name type="scientific">Pistricoccus aurantiacus</name>
    <dbReference type="NCBI Taxonomy" id="1883414"/>
    <lineage>
        <taxon>Bacteria</taxon>
        <taxon>Pseudomonadati</taxon>
        <taxon>Pseudomonadota</taxon>
        <taxon>Gammaproteobacteria</taxon>
        <taxon>Oceanospirillales</taxon>
        <taxon>Halomonadaceae</taxon>
        <taxon>Pistricoccus</taxon>
    </lineage>
</organism>
<dbReference type="InterPro" id="IPR023870">
    <property type="entry name" value="PGA_export_porin_PgaA"/>
</dbReference>
<dbReference type="InterPro" id="IPR011990">
    <property type="entry name" value="TPR-like_helical_dom_sf"/>
</dbReference>
<dbReference type="Pfam" id="PF21197">
    <property type="entry name" value="PgaA_barrel"/>
    <property type="match status" value="1"/>
</dbReference>
<name>A0A5B8SUC8_9GAMM</name>
<gene>
    <name evidence="2" type="primary">pgaA</name>
    <name evidence="2" type="ORF">FGL86_02765</name>
</gene>
<accession>A0A5B8SUC8</accession>
<dbReference type="Gene3D" id="1.25.40.10">
    <property type="entry name" value="Tetratricopeptide repeat domain"/>
    <property type="match status" value="2"/>
</dbReference>
<protein>
    <submittedName>
        <fullName evidence="2">Poly-beta-1,6 N-acetyl-D-glucosamine export porin PgaA</fullName>
    </submittedName>
</protein>